<dbReference type="EMBL" id="JAHRIQ010051886">
    <property type="protein sequence ID" value="MEQ2238440.1"/>
    <property type="molecule type" value="Genomic_DNA"/>
</dbReference>
<proteinExistence type="predicted"/>
<name>A0ABV0TZV8_9TELE</name>
<accession>A0ABV0TZV8</accession>
<evidence type="ECO:0000313" key="2">
    <source>
        <dbReference type="Proteomes" id="UP001482620"/>
    </source>
</evidence>
<evidence type="ECO:0000313" key="1">
    <source>
        <dbReference type="EMBL" id="MEQ2238440.1"/>
    </source>
</evidence>
<sequence length="229" mass="25668">MSSLISGQSLSAELISHFLITLLSSLMFNKANKSIVICLFQGRVTRAAAWVRKPRYPFQQPTLPAPLGERQDVPRPTNYYYYLQVHGFKQHLSFTATLLSQTLHGEDQQHKKNSHLNRTVCSSFAPVILCTYSTCSCFFALFSAAYLESLKIRSIVSPRCPGSSLGSPPSWTCPVLLPGDASAGYPYQMPKPPELAPVNVEEQQLYSKWRKPISMACICDLIFSVHYRT</sequence>
<dbReference type="Proteomes" id="UP001482620">
    <property type="component" value="Unassembled WGS sequence"/>
</dbReference>
<comment type="caution">
    <text evidence="1">The sequence shown here is derived from an EMBL/GenBank/DDBJ whole genome shotgun (WGS) entry which is preliminary data.</text>
</comment>
<organism evidence="1 2">
    <name type="scientific">Ilyodon furcidens</name>
    <name type="common">goldbreast splitfin</name>
    <dbReference type="NCBI Taxonomy" id="33524"/>
    <lineage>
        <taxon>Eukaryota</taxon>
        <taxon>Metazoa</taxon>
        <taxon>Chordata</taxon>
        <taxon>Craniata</taxon>
        <taxon>Vertebrata</taxon>
        <taxon>Euteleostomi</taxon>
        <taxon>Actinopterygii</taxon>
        <taxon>Neopterygii</taxon>
        <taxon>Teleostei</taxon>
        <taxon>Neoteleostei</taxon>
        <taxon>Acanthomorphata</taxon>
        <taxon>Ovalentaria</taxon>
        <taxon>Atherinomorphae</taxon>
        <taxon>Cyprinodontiformes</taxon>
        <taxon>Goodeidae</taxon>
        <taxon>Ilyodon</taxon>
    </lineage>
</organism>
<keyword evidence="2" id="KW-1185">Reference proteome</keyword>
<gene>
    <name evidence="1" type="ORF">ILYODFUR_033092</name>
</gene>
<protein>
    <submittedName>
        <fullName evidence="1">Uncharacterized protein</fullName>
    </submittedName>
</protein>
<reference evidence="1 2" key="1">
    <citation type="submission" date="2021-06" db="EMBL/GenBank/DDBJ databases">
        <authorList>
            <person name="Palmer J.M."/>
        </authorList>
    </citation>
    <scope>NUCLEOTIDE SEQUENCE [LARGE SCALE GENOMIC DNA]</scope>
    <source>
        <strain evidence="2">if_2019</strain>
        <tissue evidence="1">Muscle</tissue>
    </source>
</reference>